<evidence type="ECO:0000256" key="1">
    <source>
        <dbReference type="ARBA" id="ARBA00004123"/>
    </source>
</evidence>
<dbReference type="EMBL" id="JAOTPV010000009">
    <property type="protein sequence ID" value="KAJ4478338.1"/>
    <property type="molecule type" value="Genomic_DNA"/>
</dbReference>
<protein>
    <recommendedName>
        <fullName evidence="3">Pre-rRNA-processing protein RIX1</fullName>
    </recommendedName>
</protein>
<reference evidence="7" key="1">
    <citation type="submission" date="2022-08" db="EMBL/GenBank/DDBJ databases">
        <title>A Global Phylogenomic Analysis of the Shiitake Genus Lentinula.</title>
        <authorList>
            <consortium name="DOE Joint Genome Institute"/>
            <person name="Sierra-Patev S."/>
            <person name="Min B."/>
            <person name="Naranjo-Ortiz M."/>
            <person name="Looney B."/>
            <person name="Konkel Z."/>
            <person name="Slot J.C."/>
            <person name="Sakamoto Y."/>
            <person name="Steenwyk J.L."/>
            <person name="Rokas A."/>
            <person name="Carro J."/>
            <person name="Camarero S."/>
            <person name="Ferreira P."/>
            <person name="Molpeceres G."/>
            <person name="Ruiz-Duenas F.J."/>
            <person name="Serrano A."/>
            <person name="Henrissat B."/>
            <person name="Drula E."/>
            <person name="Hughes K.W."/>
            <person name="Mata J.L."/>
            <person name="Ishikawa N.K."/>
            <person name="Vargas-Isla R."/>
            <person name="Ushijima S."/>
            <person name="Smith C.A."/>
            <person name="Ahrendt S."/>
            <person name="Andreopoulos W."/>
            <person name="He G."/>
            <person name="Labutti K."/>
            <person name="Lipzen A."/>
            <person name="Ng V."/>
            <person name="Riley R."/>
            <person name="Sandor L."/>
            <person name="Barry K."/>
            <person name="Martinez A.T."/>
            <person name="Xiao Y."/>
            <person name="Gibbons J.G."/>
            <person name="Terashima K."/>
            <person name="Grigoriev I.V."/>
            <person name="Hibbett D.S."/>
        </authorList>
    </citation>
    <scope>NUCLEOTIDE SEQUENCE</scope>
    <source>
        <strain evidence="7">JLM2183</strain>
    </source>
</reference>
<name>A0A9W9ADD4_9AGAR</name>
<dbReference type="SUPFAM" id="SSF48371">
    <property type="entry name" value="ARM repeat"/>
    <property type="match status" value="1"/>
</dbReference>
<dbReference type="AlphaFoldDB" id="A0A9W9ADD4"/>
<dbReference type="GO" id="GO:0006364">
    <property type="term" value="P:rRNA processing"/>
    <property type="evidence" value="ECO:0007669"/>
    <property type="project" value="TreeGrafter"/>
</dbReference>
<organism evidence="7 8">
    <name type="scientific">Lentinula aciculospora</name>
    <dbReference type="NCBI Taxonomy" id="153920"/>
    <lineage>
        <taxon>Eukaryota</taxon>
        <taxon>Fungi</taxon>
        <taxon>Dikarya</taxon>
        <taxon>Basidiomycota</taxon>
        <taxon>Agaricomycotina</taxon>
        <taxon>Agaricomycetes</taxon>
        <taxon>Agaricomycetidae</taxon>
        <taxon>Agaricales</taxon>
        <taxon>Marasmiineae</taxon>
        <taxon>Omphalotaceae</taxon>
        <taxon>Lentinula</taxon>
    </lineage>
</organism>
<proteinExistence type="inferred from homology"/>
<accession>A0A9W9ADD4</accession>
<feature type="region of interest" description="Disordered" evidence="5">
    <location>
        <begin position="697"/>
        <end position="733"/>
    </location>
</feature>
<evidence type="ECO:0000256" key="4">
    <source>
        <dbReference type="ARBA" id="ARBA00023242"/>
    </source>
</evidence>
<sequence length="733" mass="79796">MDSTHPLKALLNFHLASDASAVIHLPYVLEILTADHFLSSPHLTKWSSRLNSLLHSKDAGARWAGLCLAHKTSVCSKSAMIELAQSWLGVAIPILSKKEPLPTLTASINLCRIVFNNTTDTPEFQRQVCTPNVPKFTAALIAFLEKDSDLRLKRLALKTLTRLVPLYPNIYRASHATLSSIVSRIFTQSSPNHHSQQLVGLTSRLYSVLHHTGGKVGAANIWRKSVDESIGSAWIAFIGVRTSFPDENGRFPEVQMLHEEPTISVTLSMERLCTSIQVICSLLQSPTQRAVQVPVGSLMKLSSKMILVTVQDEVPSGVDPTVWAMEMAVVPRIWKAACDLIKCLCTSMGHHLTSYSARLLAYIAFHLEQNIPSLHRIPFLETIHALLTHCHPSHSQILSSRLARIALSGIMVILPSQTDVQNSISQTDRMTRNKKGKKRAKNYEGDELFRSSGDAFCLTMDDATALLIACDVLQALLQNAELSPALHSMASRVILAIFLGLPQMMPTTLSPHPQVYHTLSCKIRNAAIQLGSGTTSAMSQTLNLVLNATLSTDLAQVVNESLRTVDILVHPRLPPVLRPLPKVDSLTLFRSEESVEEVEERQRLGLEAPSAHLNSISTAKDVVMDDTSQTSRASITPAVPSTTIVSPQSSTAVPTQPPTDVPLPIAMPSIVSQDPGIAPLSFAPSSITPAKPASTFTYPPQTTNGAMNTASLETLDGDEDMPSINLESDSDTD</sequence>
<dbReference type="PANTHER" id="PTHR34105:SF1">
    <property type="entry name" value="PROLINE-, GLUTAMIC ACID- AND LEUCINE-RICH PROTEIN 1"/>
    <property type="match status" value="1"/>
</dbReference>
<evidence type="ECO:0000256" key="5">
    <source>
        <dbReference type="SAM" id="MobiDB-lite"/>
    </source>
</evidence>
<dbReference type="GO" id="GO:0005634">
    <property type="term" value="C:nucleus"/>
    <property type="evidence" value="ECO:0007669"/>
    <property type="project" value="UniProtKB-SubCell"/>
</dbReference>
<evidence type="ECO:0000256" key="2">
    <source>
        <dbReference type="ARBA" id="ARBA00010511"/>
    </source>
</evidence>
<evidence type="ECO:0000256" key="3">
    <source>
        <dbReference type="ARBA" id="ARBA00021502"/>
    </source>
</evidence>
<comment type="caution">
    <text evidence="7">The sequence shown here is derived from an EMBL/GenBank/DDBJ whole genome shotgun (WGS) entry which is preliminary data.</text>
</comment>
<evidence type="ECO:0000313" key="7">
    <source>
        <dbReference type="EMBL" id="KAJ4478338.1"/>
    </source>
</evidence>
<dbReference type="InterPro" id="IPR012583">
    <property type="entry name" value="RIX1_N"/>
</dbReference>
<feature type="compositionally biased region" description="Polar residues" evidence="5">
    <location>
        <begin position="697"/>
        <end position="712"/>
    </location>
</feature>
<dbReference type="Pfam" id="PF08167">
    <property type="entry name" value="RIX1"/>
    <property type="match status" value="1"/>
</dbReference>
<evidence type="ECO:0000313" key="8">
    <source>
        <dbReference type="Proteomes" id="UP001150266"/>
    </source>
</evidence>
<gene>
    <name evidence="7" type="ORF">J3R30DRAFT_2891094</name>
</gene>
<keyword evidence="8" id="KW-1185">Reference proteome</keyword>
<keyword evidence="4" id="KW-0539">Nucleus</keyword>
<evidence type="ECO:0000259" key="6">
    <source>
        <dbReference type="Pfam" id="PF08167"/>
    </source>
</evidence>
<comment type="similarity">
    <text evidence="2">Belongs to the RIX1/PELP1 family.</text>
</comment>
<dbReference type="OrthoDB" id="20900at2759"/>
<feature type="domain" description="Pre-rRNA-processing protein RIX1 N-terminal" evidence="6">
    <location>
        <begin position="9"/>
        <end position="192"/>
    </location>
</feature>
<dbReference type="InterPro" id="IPR016024">
    <property type="entry name" value="ARM-type_fold"/>
</dbReference>
<dbReference type="Proteomes" id="UP001150266">
    <property type="component" value="Unassembled WGS sequence"/>
</dbReference>
<dbReference type="PANTHER" id="PTHR34105">
    <property type="entry name" value="PROLINE-, GLUTAMIC ACID- AND LEUCINE-RICH PROTEIN 1"/>
    <property type="match status" value="1"/>
</dbReference>
<comment type="subcellular location">
    <subcellularLocation>
        <location evidence="1">Nucleus</location>
    </subcellularLocation>
</comment>